<keyword evidence="3" id="KW-1185">Reference proteome</keyword>
<feature type="transmembrane region" description="Helical" evidence="1">
    <location>
        <begin position="54"/>
        <end position="72"/>
    </location>
</feature>
<comment type="caution">
    <text evidence="2">The sequence shown here is derived from an EMBL/GenBank/DDBJ whole genome shotgun (WGS) entry which is preliminary data.</text>
</comment>
<protein>
    <submittedName>
        <fullName evidence="2">Uncharacterized protein</fullName>
    </submittedName>
</protein>
<accession>A0AAV3UB79</accession>
<dbReference type="Proteomes" id="UP001501729">
    <property type="component" value="Unassembled WGS sequence"/>
</dbReference>
<keyword evidence="1" id="KW-0472">Membrane</keyword>
<sequence>MPLGLFVLSAGAYWSVLMGVVPFSFDAPLIFAAIAGATALGAVKIGARAPALTAGVAALGFTLAAASVGGILRLGDSAVLVGAVLATFGVLTYTVSMIHHIGTRVQSVSPA</sequence>
<feature type="transmembrane region" description="Helical" evidence="1">
    <location>
        <begin position="78"/>
        <end position="98"/>
    </location>
</feature>
<proteinExistence type="predicted"/>
<evidence type="ECO:0000313" key="3">
    <source>
        <dbReference type="Proteomes" id="UP001501729"/>
    </source>
</evidence>
<dbReference type="EMBL" id="BAABKX010000001">
    <property type="protein sequence ID" value="GAA5041398.1"/>
    <property type="molecule type" value="Genomic_DNA"/>
</dbReference>
<keyword evidence="1" id="KW-0812">Transmembrane</keyword>
<evidence type="ECO:0000313" key="2">
    <source>
        <dbReference type="EMBL" id="GAA5041398.1"/>
    </source>
</evidence>
<evidence type="ECO:0000256" key="1">
    <source>
        <dbReference type="SAM" id="Phobius"/>
    </source>
</evidence>
<name>A0AAV3UB79_9EURY</name>
<keyword evidence="1" id="KW-1133">Transmembrane helix</keyword>
<reference evidence="2 3" key="1">
    <citation type="journal article" date="2019" name="Int. J. Syst. Evol. Microbiol.">
        <title>The Global Catalogue of Microorganisms (GCM) 10K type strain sequencing project: providing services to taxonomists for standard genome sequencing and annotation.</title>
        <authorList>
            <consortium name="The Broad Institute Genomics Platform"/>
            <consortium name="The Broad Institute Genome Sequencing Center for Infectious Disease"/>
            <person name="Wu L."/>
            <person name="Ma J."/>
        </authorList>
    </citation>
    <scope>NUCLEOTIDE SEQUENCE [LARGE SCALE GENOMIC DNA]</scope>
    <source>
        <strain evidence="2 3">JCM 17504</strain>
    </source>
</reference>
<organism evidence="2 3">
    <name type="scientific">Haladaptatus pallidirubidus</name>
    <dbReference type="NCBI Taxonomy" id="1008152"/>
    <lineage>
        <taxon>Archaea</taxon>
        <taxon>Methanobacteriati</taxon>
        <taxon>Methanobacteriota</taxon>
        <taxon>Stenosarchaea group</taxon>
        <taxon>Halobacteria</taxon>
        <taxon>Halobacteriales</taxon>
        <taxon>Haladaptataceae</taxon>
        <taxon>Haladaptatus</taxon>
    </lineage>
</organism>
<gene>
    <name evidence="2" type="ORF">GCM10025751_03570</name>
</gene>
<dbReference type="AlphaFoldDB" id="A0AAV3UB79"/>